<dbReference type="InterPro" id="IPR023581">
    <property type="entry name" value="PD_growth_factor_CS"/>
</dbReference>
<feature type="non-terminal residue" evidence="20">
    <location>
        <position position="1"/>
    </location>
</feature>
<protein>
    <recommendedName>
        <fullName evidence="16">Vascular endothelial growth factor D</fullName>
    </recommendedName>
    <alternativeName>
        <fullName evidence="17">c-Fos-induced growth factor</fullName>
    </alternativeName>
</protein>
<evidence type="ECO:0000256" key="14">
    <source>
        <dbReference type="ARBA" id="ARBA00057699"/>
    </source>
</evidence>
<evidence type="ECO:0000256" key="13">
    <source>
        <dbReference type="ARBA" id="ARBA00023246"/>
    </source>
</evidence>
<keyword evidence="4" id="KW-0964">Secreted</keyword>
<evidence type="ECO:0000256" key="11">
    <source>
        <dbReference type="ARBA" id="ARBA00023157"/>
    </source>
</evidence>
<dbReference type="OrthoDB" id="198735at2759"/>
<dbReference type="GO" id="GO:0016020">
    <property type="term" value="C:membrane"/>
    <property type="evidence" value="ECO:0007669"/>
    <property type="project" value="InterPro"/>
</dbReference>
<dbReference type="GO" id="GO:0008083">
    <property type="term" value="F:growth factor activity"/>
    <property type="evidence" value="ECO:0007669"/>
    <property type="project" value="UniProtKB-KW"/>
</dbReference>
<dbReference type="GO" id="GO:0042056">
    <property type="term" value="F:chemoattractant activity"/>
    <property type="evidence" value="ECO:0007669"/>
    <property type="project" value="TreeGrafter"/>
</dbReference>
<dbReference type="InterPro" id="IPR029034">
    <property type="entry name" value="Cystine-knot_cytokine"/>
</dbReference>
<organism evidence="20 21">
    <name type="scientific">Neotoma lepida</name>
    <name type="common">Desert woodrat</name>
    <dbReference type="NCBI Taxonomy" id="56216"/>
    <lineage>
        <taxon>Eukaryota</taxon>
        <taxon>Metazoa</taxon>
        <taxon>Chordata</taxon>
        <taxon>Craniata</taxon>
        <taxon>Vertebrata</taxon>
        <taxon>Euteleostomi</taxon>
        <taxon>Mammalia</taxon>
        <taxon>Eutheria</taxon>
        <taxon>Euarchontoglires</taxon>
        <taxon>Glires</taxon>
        <taxon>Rodentia</taxon>
        <taxon>Myomorpha</taxon>
        <taxon>Muroidea</taxon>
        <taxon>Cricetidae</taxon>
        <taxon>Neotominae</taxon>
        <taxon>Neotoma</taxon>
    </lineage>
</organism>
<dbReference type="GO" id="GO:0001666">
    <property type="term" value="P:response to hypoxia"/>
    <property type="evidence" value="ECO:0007669"/>
    <property type="project" value="TreeGrafter"/>
</dbReference>
<evidence type="ECO:0000313" key="20">
    <source>
        <dbReference type="EMBL" id="OBS71452.1"/>
    </source>
</evidence>
<dbReference type="GO" id="GO:0051781">
    <property type="term" value="P:positive regulation of cell division"/>
    <property type="evidence" value="ECO:0007669"/>
    <property type="project" value="UniProtKB-KW"/>
</dbReference>
<evidence type="ECO:0000256" key="4">
    <source>
        <dbReference type="ARBA" id="ARBA00022525"/>
    </source>
</evidence>
<dbReference type="GO" id="GO:0050930">
    <property type="term" value="P:induction of positive chemotaxis"/>
    <property type="evidence" value="ECO:0007669"/>
    <property type="project" value="TreeGrafter"/>
</dbReference>
<evidence type="ECO:0000259" key="19">
    <source>
        <dbReference type="PROSITE" id="PS50278"/>
    </source>
</evidence>
<dbReference type="GO" id="GO:0005172">
    <property type="term" value="F:vascular endothelial growth factor receptor binding"/>
    <property type="evidence" value="ECO:0007669"/>
    <property type="project" value="TreeGrafter"/>
</dbReference>
<keyword evidence="9" id="KW-0221">Differentiation</keyword>
<comment type="caution">
    <text evidence="20">The sequence shown here is derived from an EMBL/GenBank/DDBJ whole genome shotgun (WGS) entry which is preliminary data.</text>
</comment>
<keyword evidence="21" id="KW-1185">Reference proteome</keyword>
<keyword evidence="8" id="KW-0677">Repeat</keyword>
<dbReference type="EMBL" id="LZPO01057484">
    <property type="protein sequence ID" value="OBS71452.1"/>
    <property type="molecule type" value="Genomic_DNA"/>
</dbReference>
<dbReference type="Gene3D" id="2.10.90.10">
    <property type="entry name" value="Cystine-knot cytokines"/>
    <property type="match status" value="1"/>
</dbReference>
<evidence type="ECO:0000256" key="2">
    <source>
        <dbReference type="ARBA" id="ARBA00006686"/>
    </source>
</evidence>
<keyword evidence="11" id="KW-1015">Disulfide bond</keyword>
<dbReference type="SUPFAM" id="SSF57501">
    <property type="entry name" value="Cystine-knot cytokines"/>
    <property type="match status" value="1"/>
</dbReference>
<dbReference type="CDD" id="cd00135">
    <property type="entry name" value="PDGF"/>
    <property type="match status" value="1"/>
</dbReference>
<keyword evidence="13" id="KW-0497">Mitogen</keyword>
<sequence length="175" mass="19997">DLSFERSSRSMLERSEQQIRAASSLEELLQIAHSEDWKLWRCRLKLKSLASMDSRSASHRSTRFAATFYDTETLKVIDEEWQRTQCSPRETCVEVASELGRTTNTFFKPPCVNVFRCGGCCNEESLFEISVPLTSVPELVPVKIANHTGCKCLPTAPRHPYSIIRRSIQIPEEDQ</sequence>
<dbReference type="GO" id="GO:0045766">
    <property type="term" value="P:positive regulation of angiogenesis"/>
    <property type="evidence" value="ECO:0007669"/>
    <property type="project" value="TreeGrafter"/>
</dbReference>
<dbReference type="InterPro" id="IPR000072">
    <property type="entry name" value="PDGF/VEGF_dom"/>
</dbReference>
<dbReference type="Pfam" id="PF00341">
    <property type="entry name" value="PDGF"/>
    <property type="match status" value="1"/>
</dbReference>
<keyword evidence="5" id="KW-0037">Angiogenesis</keyword>
<dbReference type="InterPro" id="IPR050507">
    <property type="entry name" value="PDGF/VEGF_growth_factor"/>
</dbReference>
<keyword evidence="3" id="KW-0217">Developmental protein</keyword>
<dbReference type="FunFam" id="2.10.90.10:FF:000021">
    <property type="entry name" value="vascular endothelial growth factor D"/>
    <property type="match status" value="1"/>
</dbReference>
<gene>
    <name evidence="20" type="ORF">A6R68_00029</name>
</gene>
<dbReference type="GO" id="GO:0048010">
    <property type="term" value="P:vascular endothelial growth factor receptor signaling pathway"/>
    <property type="evidence" value="ECO:0007669"/>
    <property type="project" value="TreeGrafter"/>
</dbReference>
<dbReference type="PROSITE" id="PS50278">
    <property type="entry name" value="PDGF_2"/>
    <property type="match status" value="1"/>
</dbReference>
<proteinExistence type="inferred from homology"/>
<dbReference type="GO" id="GO:0001938">
    <property type="term" value="P:positive regulation of endothelial cell proliferation"/>
    <property type="evidence" value="ECO:0007669"/>
    <property type="project" value="TreeGrafter"/>
</dbReference>
<dbReference type="SMART" id="SM00141">
    <property type="entry name" value="PDGF"/>
    <property type="match status" value="1"/>
</dbReference>
<reference evidence="20 21" key="1">
    <citation type="submission" date="2016-06" db="EMBL/GenBank/DDBJ databases">
        <title>The Draft Genome Sequence and Annotation of the Desert Woodrat Neotoma lepida.</title>
        <authorList>
            <person name="Campbell M."/>
            <person name="Oakeson K.F."/>
            <person name="Yandell M."/>
            <person name="Halpert J.R."/>
            <person name="Dearing D."/>
        </authorList>
    </citation>
    <scope>NUCLEOTIDE SEQUENCE [LARGE SCALE GENOMIC DNA]</scope>
    <source>
        <strain evidence="20">417</strain>
        <tissue evidence="20">Liver</tissue>
    </source>
</reference>
<evidence type="ECO:0000256" key="15">
    <source>
        <dbReference type="ARBA" id="ARBA00064778"/>
    </source>
</evidence>
<dbReference type="PROSITE" id="PS00249">
    <property type="entry name" value="PDGF_1"/>
    <property type="match status" value="1"/>
</dbReference>
<evidence type="ECO:0000256" key="12">
    <source>
        <dbReference type="ARBA" id="ARBA00023180"/>
    </source>
</evidence>
<evidence type="ECO:0000256" key="3">
    <source>
        <dbReference type="ARBA" id="ARBA00022473"/>
    </source>
</evidence>
<name>A0A1A6H1F8_NEOLE</name>
<dbReference type="GO" id="GO:0038084">
    <property type="term" value="P:vascular endothelial growth factor signaling pathway"/>
    <property type="evidence" value="ECO:0007669"/>
    <property type="project" value="TreeGrafter"/>
</dbReference>
<keyword evidence="10 18" id="KW-0339">Growth factor</keyword>
<comment type="subunit">
    <text evidence="15">Homodimer; non-covalent and antiparallel.</text>
</comment>
<comment type="similarity">
    <text evidence="2 18">Belongs to the PDGF/VEGF growth factor family.</text>
</comment>
<evidence type="ECO:0000256" key="1">
    <source>
        <dbReference type="ARBA" id="ARBA00004613"/>
    </source>
</evidence>
<evidence type="ECO:0000256" key="9">
    <source>
        <dbReference type="ARBA" id="ARBA00022782"/>
    </source>
</evidence>
<dbReference type="GO" id="GO:0005615">
    <property type="term" value="C:extracellular space"/>
    <property type="evidence" value="ECO:0007669"/>
    <property type="project" value="TreeGrafter"/>
</dbReference>
<evidence type="ECO:0000256" key="16">
    <source>
        <dbReference type="ARBA" id="ARBA00070958"/>
    </source>
</evidence>
<evidence type="ECO:0000256" key="10">
    <source>
        <dbReference type="ARBA" id="ARBA00023030"/>
    </source>
</evidence>
<dbReference type="GO" id="GO:0030154">
    <property type="term" value="P:cell differentiation"/>
    <property type="evidence" value="ECO:0007669"/>
    <property type="project" value="UniProtKB-KW"/>
</dbReference>
<evidence type="ECO:0000256" key="6">
    <source>
        <dbReference type="ARBA" id="ARBA00022685"/>
    </source>
</evidence>
<comment type="function">
    <text evidence="14">Growth factor active in angiogenesis, lymphangiogenesis and endothelial cell growth, stimulating their proliferation and migration and also has effects on the permeability of blood vessels. May function in the formation of the venous and lymphatic vascular systems during embryogenesis, and also in the maintenance of differentiated lymphatic endothelium in adults. Binds and activates VEGFR-3 (Flt4) receptor.</text>
</comment>
<evidence type="ECO:0000256" key="17">
    <source>
        <dbReference type="ARBA" id="ARBA00082424"/>
    </source>
</evidence>
<accession>A0A1A6H1F8</accession>
<evidence type="ECO:0000313" key="21">
    <source>
        <dbReference type="Proteomes" id="UP000092124"/>
    </source>
</evidence>
<keyword evidence="7" id="KW-0732">Signal</keyword>
<dbReference type="PANTHER" id="PTHR12025">
    <property type="entry name" value="VASCULAR ENDOTHELIAL GROWTH FACTOR"/>
    <property type="match status" value="1"/>
</dbReference>
<dbReference type="Proteomes" id="UP000092124">
    <property type="component" value="Unassembled WGS sequence"/>
</dbReference>
<dbReference type="AlphaFoldDB" id="A0A1A6H1F8"/>
<keyword evidence="12" id="KW-0325">Glycoprotein</keyword>
<dbReference type="PANTHER" id="PTHR12025:SF11">
    <property type="entry name" value="VASCULAR ENDOTHELIAL GROWTH FACTOR D"/>
    <property type="match status" value="1"/>
</dbReference>
<dbReference type="GO" id="GO:0002040">
    <property type="term" value="P:sprouting angiogenesis"/>
    <property type="evidence" value="ECO:0007669"/>
    <property type="project" value="TreeGrafter"/>
</dbReference>
<evidence type="ECO:0000256" key="18">
    <source>
        <dbReference type="RuleBase" id="RU003818"/>
    </source>
</evidence>
<evidence type="ECO:0000256" key="7">
    <source>
        <dbReference type="ARBA" id="ARBA00022729"/>
    </source>
</evidence>
<comment type="subcellular location">
    <subcellularLocation>
        <location evidence="1">Secreted</location>
    </subcellularLocation>
</comment>
<feature type="domain" description="Platelet-derived growth factor (PDGF) family profile" evidence="19">
    <location>
        <begin position="72"/>
        <end position="157"/>
    </location>
</feature>
<evidence type="ECO:0000256" key="5">
    <source>
        <dbReference type="ARBA" id="ARBA00022657"/>
    </source>
</evidence>
<keyword evidence="6" id="KW-0165">Cleavage on pair of basic residues</keyword>
<dbReference type="STRING" id="56216.A0A1A6H1F8"/>
<evidence type="ECO:0000256" key="8">
    <source>
        <dbReference type="ARBA" id="ARBA00022737"/>
    </source>
</evidence>
<dbReference type="GO" id="GO:0060754">
    <property type="term" value="P:positive regulation of mast cell chemotaxis"/>
    <property type="evidence" value="ECO:0007669"/>
    <property type="project" value="TreeGrafter"/>
</dbReference>